<name>A0A1M6ADJ5_9FLAO</name>
<protein>
    <recommendedName>
        <fullName evidence="8">Indole-3-glycerol phosphate synthase</fullName>
        <shortName evidence="8">IGPS</shortName>
        <ecNumber evidence="8">4.1.1.48</ecNumber>
    </recommendedName>
</protein>
<organism evidence="10 11">
    <name type="scientific">Mesonia phycicola</name>
    <dbReference type="NCBI Taxonomy" id="579105"/>
    <lineage>
        <taxon>Bacteria</taxon>
        <taxon>Pseudomonadati</taxon>
        <taxon>Bacteroidota</taxon>
        <taxon>Flavobacteriia</taxon>
        <taxon>Flavobacteriales</taxon>
        <taxon>Flavobacteriaceae</taxon>
        <taxon>Mesonia</taxon>
    </lineage>
</organism>
<keyword evidence="3 8" id="KW-0028">Amino-acid biosynthesis</keyword>
<evidence type="ECO:0000256" key="7">
    <source>
        <dbReference type="ARBA" id="ARBA00023239"/>
    </source>
</evidence>
<dbReference type="PANTHER" id="PTHR22854:SF2">
    <property type="entry name" value="INDOLE-3-GLYCEROL-PHOSPHATE SYNTHASE"/>
    <property type="match status" value="1"/>
</dbReference>
<evidence type="ECO:0000256" key="6">
    <source>
        <dbReference type="ARBA" id="ARBA00023141"/>
    </source>
</evidence>
<evidence type="ECO:0000313" key="10">
    <source>
        <dbReference type="EMBL" id="SHI34529.1"/>
    </source>
</evidence>
<sequence>MITILDTIVKHKITEIQLKKEFFPTSYLESSVLFERTCFSLSKNLKNSTSGIIAEHKRRSPSKPNINQNLYVNEVVLGYKKAGACGSSVLTDNSFFGGSLEDLQLARASVNLPLLRKDFTIDEYQILEAKAHGADAILLIAAILTPQQVLNFTKLAHQLGLEVLLEVHNEEELQVNLNAPVQLIGVNNRNLKTFEVSTEISKNLAEKIPEEMVKISESGLKSVNDIIELREFGYRGFLIGETFMKTDNPGASAKKLIDEIESK</sequence>
<dbReference type="NCBIfam" id="NF001377">
    <property type="entry name" value="PRK00278.2-4"/>
    <property type="match status" value="1"/>
</dbReference>
<reference evidence="10 11" key="1">
    <citation type="submission" date="2016-11" db="EMBL/GenBank/DDBJ databases">
        <authorList>
            <person name="Jaros S."/>
            <person name="Januszkiewicz K."/>
            <person name="Wedrychowicz H."/>
        </authorList>
    </citation>
    <scope>NUCLEOTIDE SEQUENCE [LARGE SCALE GENOMIC DNA]</scope>
    <source>
        <strain evidence="10 11">DSM 21425</strain>
    </source>
</reference>
<keyword evidence="4 8" id="KW-0210">Decarboxylase</keyword>
<dbReference type="EC" id="4.1.1.48" evidence="8"/>
<dbReference type="PANTHER" id="PTHR22854">
    <property type="entry name" value="TRYPTOPHAN BIOSYNTHESIS PROTEIN"/>
    <property type="match status" value="1"/>
</dbReference>
<dbReference type="InterPro" id="IPR045186">
    <property type="entry name" value="Indole-3-glycerol_P_synth"/>
</dbReference>
<proteinExistence type="inferred from homology"/>
<comment type="catalytic activity">
    <reaction evidence="1 8">
        <text>1-(2-carboxyphenylamino)-1-deoxy-D-ribulose 5-phosphate + H(+) = (1S,2R)-1-C-(indol-3-yl)glycerol 3-phosphate + CO2 + H2O</text>
        <dbReference type="Rhea" id="RHEA:23476"/>
        <dbReference type="ChEBI" id="CHEBI:15377"/>
        <dbReference type="ChEBI" id="CHEBI:15378"/>
        <dbReference type="ChEBI" id="CHEBI:16526"/>
        <dbReference type="ChEBI" id="CHEBI:58613"/>
        <dbReference type="ChEBI" id="CHEBI:58866"/>
        <dbReference type="EC" id="4.1.1.48"/>
    </reaction>
</comment>
<keyword evidence="11" id="KW-1185">Reference proteome</keyword>
<evidence type="ECO:0000256" key="4">
    <source>
        <dbReference type="ARBA" id="ARBA00022793"/>
    </source>
</evidence>
<evidence type="ECO:0000256" key="3">
    <source>
        <dbReference type="ARBA" id="ARBA00022605"/>
    </source>
</evidence>
<dbReference type="HAMAP" id="MF_00134_B">
    <property type="entry name" value="IGPS_B"/>
    <property type="match status" value="1"/>
</dbReference>
<dbReference type="InterPro" id="IPR013798">
    <property type="entry name" value="Indole-3-glycerol_P_synth_dom"/>
</dbReference>
<dbReference type="GO" id="GO:0004425">
    <property type="term" value="F:indole-3-glycerol-phosphate synthase activity"/>
    <property type="evidence" value="ECO:0007669"/>
    <property type="project" value="UniProtKB-UniRule"/>
</dbReference>
<keyword evidence="6 8" id="KW-0057">Aromatic amino acid biosynthesis</keyword>
<gene>
    <name evidence="8" type="primary">trpC</name>
    <name evidence="10" type="ORF">SAMN04488096_101216</name>
</gene>
<evidence type="ECO:0000313" key="11">
    <source>
        <dbReference type="Proteomes" id="UP000184225"/>
    </source>
</evidence>
<dbReference type="STRING" id="579105.SAMN04488096_101216"/>
<evidence type="ECO:0000259" key="9">
    <source>
        <dbReference type="Pfam" id="PF00218"/>
    </source>
</evidence>
<dbReference type="Gene3D" id="3.20.20.70">
    <property type="entry name" value="Aldolase class I"/>
    <property type="match status" value="1"/>
</dbReference>
<dbReference type="UniPathway" id="UPA00035">
    <property type="reaction ID" value="UER00043"/>
</dbReference>
<evidence type="ECO:0000256" key="2">
    <source>
        <dbReference type="ARBA" id="ARBA00004696"/>
    </source>
</evidence>
<dbReference type="AlphaFoldDB" id="A0A1M6ADJ5"/>
<dbReference type="Proteomes" id="UP000184225">
    <property type="component" value="Unassembled WGS sequence"/>
</dbReference>
<dbReference type="GO" id="GO:0004640">
    <property type="term" value="F:phosphoribosylanthranilate isomerase activity"/>
    <property type="evidence" value="ECO:0007669"/>
    <property type="project" value="TreeGrafter"/>
</dbReference>
<feature type="domain" description="Indole-3-glycerol phosphate synthase" evidence="9">
    <location>
        <begin position="5"/>
        <end position="256"/>
    </location>
</feature>
<dbReference type="Pfam" id="PF00218">
    <property type="entry name" value="IGPS"/>
    <property type="match status" value="1"/>
</dbReference>
<dbReference type="EMBL" id="FQYY01000001">
    <property type="protein sequence ID" value="SHI34529.1"/>
    <property type="molecule type" value="Genomic_DNA"/>
</dbReference>
<dbReference type="InterPro" id="IPR013785">
    <property type="entry name" value="Aldolase_TIM"/>
</dbReference>
<dbReference type="GO" id="GO:0000162">
    <property type="term" value="P:L-tryptophan biosynthetic process"/>
    <property type="evidence" value="ECO:0007669"/>
    <property type="project" value="UniProtKB-UniRule"/>
</dbReference>
<dbReference type="FunFam" id="3.20.20.70:FF:000024">
    <property type="entry name" value="Indole-3-glycerol phosphate synthase"/>
    <property type="match status" value="1"/>
</dbReference>
<accession>A0A1M6ADJ5</accession>
<evidence type="ECO:0000256" key="1">
    <source>
        <dbReference type="ARBA" id="ARBA00001633"/>
    </source>
</evidence>
<keyword evidence="5 8" id="KW-0822">Tryptophan biosynthesis</keyword>
<keyword evidence="7 8" id="KW-0456">Lyase</keyword>
<evidence type="ECO:0000256" key="5">
    <source>
        <dbReference type="ARBA" id="ARBA00022822"/>
    </source>
</evidence>
<evidence type="ECO:0000256" key="8">
    <source>
        <dbReference type="HAMAP-Rule" id="MF_00134"/>
    </source>
</evidence>
<dbReference type="CDD" id="cd00331">
    <property type="entry name" value="IGPS"/>
    <property type="match status" value="1"/>
</dbReference>
<dbReference type="InterPro" id="IPR011060">
    <property type="entry name" value="RibuloseP-bd_barrel"/>
</dbReference>
<dbReference type="SUPFAM" id="SSF51366">
    <property type="entry name" value="Ribulose-phoshate binding barrel"/>
    <property type="match status" value="1"/>
</dbReference>
<comment type="similarity">
    <text evidence="8">Belongs to the TrpC family.</text>
</comment>
<comment type="pathway">
    <text evidence="2 8">Amino-acid biosynthesis; L-tryptophan biosynthesis; L-tryptophan from chorismate: step 4/5.</text>
</comment>